<dbReference type="EMBL" id="NBNE01014775">
    <property type="protein sequence ID" value="OWY94183.1"/>
    <property type="molecule type" value="Genomic_DNA"/>
</dbReference>
<accession>A0A225UMH9</accession>
<name>A0A225UMH9_9STRA</name>
<protein>
    <submittedName>
        <fullName evidence="1">Uncharacterized protein</fullName>
    </submittedName>
</protein>
<proteinExistence type="predicted"/>
<gene>
    <name evidence="1" type="ORF">PHMEG_00036159</name>
</gene>
<dbReference type="Proteomes" id="UP000198211">
    <property type="component" value="Unassembled WGS sequence"/>
</dbReference>
<dbReference type="AlphaFoldDB" id="A0A225UMH9"/>
<comment type="caution">
    <text evidence="1">The sequence shown here is derived from an EMBL/GenBank/DDBJ whole genome shotgun (WGS) entry which is preliminary data.</text>
</comment>
<evidence type="ECO:0000313" key="1">
    <source>
        <dbReference type="EMBL" id="OWY94183.1"/>
    </source>
</evidence>
<keyword evidence="2" id="KW-1185">Reference proteome</keyword>
<reference evidence="2" key="1">
    <citation type="submission" date="2017-03" db="EMBL/GenBank/DDBJ databases">
        <title>Phytopthora megakarya and P. palmivora, two closely related causual agents of cacao black pod achieved similar genome size and gene model numbers by different mechanisms.</title>
        <authorList>
            <person name="Ali S."/>
            <person name="Shao J."/>
            <person name="Larry D.J."/>
            <person name="Kronmiller B."/>
            <person name="Shen D."/>
            <person name="Strem M.D."/>
            <person name="Melnick R.L."/>
            <person name="Guiltinan M.J."/>
            <person name="Tyler B.M."/>
            <person name="Meinhardt L.W."/>
            <person name="Bailey B.A."/>
        </authorList>
    </citation>
    <scope>NUCLEOTIDE SEQUENCE [LARGE SCALE GENOMIC DNA]</scope>
    <source>
        <strain evidence="2">zdho120</strain>
    </source>
</reference>
<organism evidence="1 2">
    <name type="scientific">Phytophthora megakarya</name>
    <dbReference type="NCBI Taxonomy" id="4795"/>
    <lineage>
        <taxon>Eukaryota</taxon>
        <taxon>Sar</taxon>
        <taxon>Stramenopiles</taxon>
        <taxon>Oomycota</taxon>
        <taxon>Peronosporomycetes</taxon>
        <taxon>Peronosporales</taxon>
        <taxon>Peronosporaceae</taxon>
        <taxon>Phytophthora</taxon>
    </lineage>
</organism>
<sequence>MWETSATRQISAQAGYSPAQLAKFNNLYDGWTQTLGEHASNQLVVPVGCSPIDPAKQASK</sequence>
<evidence type="ECO:0000313" key="2">
    <source>
        <dbReference type="Proteomes" id="UP000198211"/>
    </source>
</evidence>